<dbReference type="InterPro" id="IPR057326">
    <property type="entry name" value="KR_dom"/>
</dbReference>
<dbReference type="Proteomes" id="UP000054851">
    <property type="component" value="Unassembled WGS sequence"/>
</dbReference>
<comment type="similarity">
    <text evidence="1">Belongs to the short-chain dehydrogenases/reductases (SDR) family.</text>
</comment>
<accession>A0A158C3E4</accession>
<dbReference type="NCBIfam" id="NF006110">
    <property type="entry name" value="PRK08261.1"/>
    <property type="match status" value="1"/>
</dbReference>
<evidence type="ECO:0000313" key="3">
    <source>
        <dbReference type="EMBL" id="SAK76874.1"/>
    </source>
</evidence>
<evidence type="ECO:0000259" key="2">
    <source>
        <dbReference type="SMART" id="SM00822"/>
    </source>
</evidence>
<organism evidence="3 4">
    <name type="scientific">Caballeronia hypogeia</name>
    <dbReference type="NCBI Taxonomy" id="1777140"/>
    <lineage>
        <taxon>Bacteria</taxon>
        <taxon>Pseudomonadati</taxon>
        <taxon>Pseudomonadota</taxon>
        <taxon>Betaproteobacteria</taxon>
        <taxon>Burkholderiales</taxon>
        <taxon>Burkholderiaceae</taxon>
        <taxon>Caballeronia</taxon>
    </lineage>
</organism>
<evidence type="ECO:0000256" key="1">
    <source>
        <dbReference type="ARBA" id="ARBA00006484"/>
    </source>
</evidence>
<evidence type="ECO:0000313" key="4">
    <source>
        <dbReference type="Proteomes" id="UP000054851"/>
    </source>
</evidence>
<dbReference type="GO" id="GO:0016616">
    <property type="term" value="F:oxidoreductase activity, acting on the CH-OH group of donors, NAD or NADP as acceptor"/>
    <property type="evidence" value="ECO:0007669"/>
    <property type="project" value="UniProtKB-ARBA"/>
</dbReference>
<feature type="domain" description="Ketoreductase" evidence="2">
    <location>
        <begin position="229"/>
        <end position="417"/>
    </location>
</feature>
<dbReference type="PANTHER" id="PTHR42760">
    <property type="entry name" value="SHORT-CHAIN DEHYDROGENASES/REDUCTASES FAMILY MEMBER"/>
    <property type="match status" value="1"/>
</dbReference>
<dbReference type="AlphaFoldDB" id="A0A158C3E4"/>
<reference evidence="3" key="1">
    <citation type="submission" date="2016-01" db="EMBL/GenBank/DDBJ databases">
        <authorList>
            <person name="Peeters C."/>
        </authorList>
    </citation>
    <scope>NUCLEOTIDE SEQUENCE</scope>
    <source>
        <strain evidence="3">LMG 29322</strain>
    </source>
</reference>
<dbReference type="STRING" id="1777140.AWB79_04666"/>
<dbReference type="SUPFAM" id="SSF51735">
    <property type="entry name" value="NAD(P)-binding Rossmann-fold domains"/>
    <property type="match status" value="2"/>
</dbReference>
<gene>
    <name evidence="3" type="ORF">AWB79_04666</name>
</gene>
<dbReference type="SMART" id="SM00822">
    <property type="entry name" value="PKS_KR"/>
    <property type="match status" value="1"/>
</dbReference>
<dbReference type="Pfam" id="PF13561">
    <property type="entry name" value="adh_short_C2"/>
    <property type="match status" value="1"/>
</dbReference>
<dbReference type="Gene3D" id="3.40.50.720">
    <property type="entry name" value="NAD(P)-binding Rossmann-like Domain"/>
    <property type="match status" value="2"/>
</dbReference>
<dbReference type="FunFam" id="3.40.50.720:FF:000338">
    <property type="entry name" value="3-oxoacyl-ACP reductase FabG"/>
    <property type="match status" value="1"/>
</dbReference>
<dbReference type="PRINTS" id="PR00080">
    <property type="entry name" value="SDRFAMILY"/>
</dbReference>
<dbReference type="OrthoDB" id="9804774at2"/>
<keyword evidence="4" id="KW-1185">Reference proteome</keyword>
<proteinExistence type="inferred from homology"/>
<dbReference type="PRINTS" id="PR00081">
    <property type="entry name" value="GDHRDH"/>
</dbReference>
<dbReference type="RefSeq" id="WP_061169775.1">
    <property type="nucleotide sequence ID" value="NZ_FCOA02000017.1"/>
</dbReference>
<protein>
    <submittedName>
        <fullName evidence="3">3-ketoacyl-ACP reductase</fullName>
    </submittedName>
</protein>
<dbReference type="EMBL" id="FCOA02000017">
    <property type="protein sequence ID" value="SAK76874.1"/>
    <property type="molecule type" value="Genomic_DNA"/>
</dbReference>
<name>A0A158C3E4_9BURK</name>
<dbReference type="InterPro" id="IPR002347">
    <property type="entry name" value="SDR_fam"/>
</dbReference>
<dbReference type="InterPro" id="IPR036291">
    <property type="entry name" value="NAD(P)-bd_dom_sf"/>
</dbReference>
<dbReference type="PANTHER" id="PTHR42760:SF78">
    <property type="entry name" value="3-OXOACYL-[ACYL-CARRIER-PROTEIN] REDUCTASE [NADH]"/>
    <property type="match status" value="1"/>
</dbReference>
<sequence length="475" mass="49016">MKDRYLDFVNSPFGTSIARSLGLPRPEVLRRHRADQAEFGGMAAIGAGPSPTLFDALLGVLATIGMTGVAHESAYGWLPAAARHGVMSGRFEPRSGDAHAVDRVQALIFDATGIEHSSQLHSLYAFFHDALRSLAKNGRIVVIGRPPATCASVAAATAQHALEGMTRSLGKEARNGITSNLLRVAEGADIDAALRFFLSPRSAYVSGQVVTIDAPSTSPESWTKPLAGRRALVTGAARGIGAAISAVLAEHGAIVTGLDVEAVRGALDQTMLAIEDAAPSAGAHAALVADIAAPEAPSQIAAALAASGGIDIVVHNAGITRDKTIARMSGEMWDSVIDVNLLAQERIDEALLEAHVLRDGGRIVAVSSIAGIAGNRGQTNYATSKAGVIGRVRAMAPVLRARGVTINAVAPGFIETHMTARMPFGLREAGRRLNSMGQGGLPVDVAETVAWLASPGSAGITGNVVRVCGQSLIGA</sequence>
<comment type="caution">
    <text evidence="3">The sequence shown here is derived from an EMBL/GenBank/DDBJ whole genome shotgun (WGS) entry which is preliminary data.</text>
</comment>